<dbReference type="InterPro" id="IPR004043">
    <property type="entry name" value="LCCL"/>
</dbReference>
<feature type="domain" description="LCCL" evidence="2">
    <location>
        <begin position="255"/>
        <end position="349"/>
    </location>
</feature>
<gene>
    <name evidence="3" type="ORF">CVLEPA_LOCUS9156</name>
</gene>
<proteinExistence type="predicted"/>
<dbReference type="PANTHER" id="PTHR31331:SF1">
    <property type="entry name" value="CYSTEINE RICH SECRETORY PROTEIN LCCL DOMAIN CONTAINING 2"/>
    <property type="match status" value="1"/>
</dbReference>
<evidence type="ECO:0000313" key="4">
    <source>
        <dbReference type="Proteomes" id="UP001642483"/>
    </source>
</evidence>
<dbReference type="InterPro" id="IPR051957">
    <property type="entry name" value="CRISP-LCCL_domain"/>
</dbReference>
<feature type="signal peptide" evidence="1">
    <location>
        <begin position="1"/>
        <end position="19"/>
    </location>
</feature>
<name>A0ABP0FIT4_CLALP</name>
<accession>A0ABP0FIT4</accession>
<dbReference type="PROSITE" id="PS50820">
    <property type="entry name" value="LCCL"/>
    <property type="match status" value="6"/>
</dbReference>
<evidence type="ECO:0000259" key="2">
    <source>
        <dbReference type="PROSITE" id="PS50820"/>
    </source>
</evidence>
<evidence type="ECO:0000256" key="1">
    <source>
        <dbReference type="SAM" id="SignalP"/>
    </source>
</evidence>
<feature type="domain" description="LCCL" evidence="2">
    <location>
        <begin position="45"/>
        <end position="139"/>
    </location>
</feature>
<dbReference type="InterPro" id="IPR036609">
    <property type="entry name" value="LCCL_sf"/>
</dbReference>
<keyword evidence="4" id="KW-1185">Reference proteome</keyword>
<dbReference type="SUPFAM" id="SSF69848">
    <property type="entry name" value="LCCL domain"/>
    <property type="match status" value="6"/>
</dbReference>
<dbReference type="PANTHER" id="PTHR31331">
    <property type="entry name" value="LCCL DOMAIN PROTEIN (AFU_ORTHOLOGUE AFUA_5G08630)"/>
    <property type="match status" value="1"/>
</dbReference>
<organism evidence="3 4">
    <name type="scientific">Clavelina lepadiformis</name>
    <name type="common">Light-bulb sea squirt</name>
    <name type="synonym">Ascidia lepadiformis</name>
    <dbReference type="NCBI Taxonomy" id="159417"/>
    <lineage>
        <taxon>Eukaryota</taxon>
        <taxon>Metazoa</taxon>
        <taxon>Chordata</taxon>
        <taxon>Tunicata</taxon>
        <taxon>Ascidiacea</taxon>
        <taxon>Aplousobranchia</taxon>
        <taxon>Clavelinidae</taxon>
        <taxon>Clavelina</taxon>
    </lineage>
</organism>
<protein>
    <recommendedName>
        <fullName evidence="2">LCCL domain-containing protein</fullName>
    </recommendedName>
</protein>
<sequence>MHRILLSVTFLMVSMGVDAGGFGDDDKILTSLDIDNPHVVSEVLTTTAVSCYVVAGDIQGDVLTMLCPGGCEKVTEKLYGTKIYSDESYVCAAAIHDGRISGKDGGKITIRKTRERKSFRGSTAFGLTSKSAKDSYGSFIFLDAFDGRQSLYSVSCLAKGEFTSEKDFLIICPGGCDALRGGVTGSELYSPDSYLCAAGIHAGKIDAFSGGRLIVHRLSGGEEYKGSFRNGIQSSDGPPTTSSIMMQECPQDLSGIVSIGCSLRADHFMEEVFNVICPPGCSQIFSNVIGKGPYSVKSTVCGAAIHDGLIEETLGGRVTVHKIPGDQTYQGVRRNGITSGASTSVEKGFVVQDSIQPFPSLLEVTCETPASAILEETFTVFCPVGCDLQQIHSVWGSDVYTHNSSICLAAIHNGFMSGAQGGPVTVRKLGGQTSFVGSTQNGIQSRDVTSSDPVKAFVLGGNMEEVKSALTVSCGFNALSTFGLEFTIRCPKTCSEQEAMEPRAQVRRVLGMDEPICKAASDVAGKVITVRRTPGNLAYSGTFEDFVLHSNRKVVDFSKGQVVVLDNDFDHPYILSVSWEVEADQFHADSFSVVCPPMMNSTFEQVYGTGIYSDDSKVCAAALHDGRIGINGGQITVRKSPGLWSYVGSRSNGFTSQSRDSPWDTSFVFQNTFYHMATTFTITCDTKGYMIENQEFGVVCPSGCADKNPVIYGDHIYADNSPLCAAGIHAGKITNDGGRLNIKHMEGEKHYKGGTFNGITSFEYGESDISFMVQ</sequence>
<feature type="domain" description="LCCL" evidence="2">
    <location>
        <begin position="587"/>
        <end position="658"/>
    </location>
</feature>
<dbReference type="Gene3D" id="2.170.130.20">
    <property type="entry name" value="LCCL-like domain"/>
    <property type="match status" value="6"/>
</dbReference>
<dbReference type="EMBL" id="CAWYQH010000057">
    <property type="protein sequence ID" value="CAK8678883.1"/>
    <property type="molecule type" value="Genomic_DNA"/>
</dbReference>
<feature type="chain" id="PRO_5046610057" description="LCCL domain-containing protein" evidence="1">
    <location>
        <begin position="20"/>
        <end position="774"/>
    </location>
</feature>
<feature type="domain" description="LCCL" evidence="2">
    <location>
        <begin position="150"/>
        <end position="244"/>
    </location>
</feature>
<reference evidence="3 4" key="1">
    <citation type="submission" date="2024-02" db="EMBL/GenBank/DDBJ databases">
        <authorList>
            <person name="Daric V."/>
            <person name="Darras S."/>
        </authorList>
    </citation>
    <scope>NUCLEOTIDE SEQUENCE [LARGE SCALE GENOMIC DNA]</scope>
</reference>
<dbReference type="Pfam" id="PF03815">
    <property type="entry name" value="LCCL"/>
    <property type="match status" value="6"/>
</dbReference>
<dbReference type="SMART" id="SM00603">
    <property type="entry name" value="LCCL"/>
    <property type="match status" value="6"/>
</dbReference>
<feature type="domain" description="LCCL" evidence="2">
    <location>
        <begin position="360"/>
        <end position="445"/>
    </location>
</feature>
<feature type="domain" description="LCCL" evidence="2">
    <location>
        <begin position="678"/>
        <end position="771"/>
    </location>
</feature>
<dbReference type="Proteomes" id="UP001642483">
    <property type="component" value="Unassembled WGS sequence"/>
</dbReference>
<keyword evidence="1" id="KW-0732">Signal</keyword>
<comment type="caution">
    <text evidence="3">The sequence shown here is derived from an EMBL/GenBank/DDBJ whole genome shotgun (WGS) entry which is preliminary data.</text>
</comment>
<evidence type="ECO:0000313" key="3">
    <source>
        <dbReference type="EMBL" id="CAK8678883.1"/>
    </source>
</evidence>